<keyword evidence="7" id="KW-1185">Reference proteome</keyword>
<feature type="transmembrane region" description="Helical" evidence="5">
    <location>
        <begin position="87"/>
        <end position="106"/>
    </location>
</feature>
<dbReference type="InterPro" id="IPR002781">
    <property type="entry name" value="TM_pro_TauE-like"/>
</dbReference>
<accession>A0ABT3HGU0</accession>
<gene>
    <name evidence="6" type="ORF">M2319_003981</name>
</gene>
<comment type="caution">
    <text evidence="6">The sequence shown here is derived from an EMBL/GenBank/DDBJ whole genome shotgun (WGS) entry which is preliminary data.</text>
</comment>
<keyword evidence="3 5" id="KW-1133">Transmembrane helix</keyword>
<dbReference type="Proteomes" id="UP001209755">
    <property type="component" value="Unassembled WGS sequence"/>
</dbReference>
<feature type="transmembrane region" description="Helical" evidence="5">
    <location>
        <begin position="185"/>
        <end position="207"/>
    </location>
</feature>
<feature type="transmembrane region" description="Helical" evidence="5">
    <location>
        <begin position="113"/>
        <end position="132"/>
    </location>
</feature>
<feature type="transmembrane region" description="Helical" evidence="5">
    <location>
        <begin position="12"/>
        <end position="45"/>
    </location>
</feature>
<feature type="transmembrane region" description="Helical" evidence="5">
    <location>
        <begin position="219"/>
        <end position="240"/>
    </location>
</feature>
<organism evidence="6 7">
    <name type="scientific">Rhodobium gokarnense</name>
    <dbReference type="NCBI Taxonomy" id="364296"/>
    <lineage>
        <taxon>Bacteria</taxon>
        <taxon>Pseudomonadati</taxon>
        <taxon>Pseudomonadota</taxon>
        <taxon>Alphaproteobacteria</taxon>
        <taxon>Hyphomicrobiales</taxon>
        <taxon>Rhodobiaceae</taxon>
        <taxon>Rhodobium</taxon>
    </lineage>
</organism>
<evidence type="ECO:0000256" key="3">
    <source>
        <dbReference type="ARBA" id="ARBA00022989"/>
    </source>
</evidence>
<evidence type="ECO:0000313" key="7">
    <source>
        <dbReference type="Proteomes" id="UP001209755"/>
    </source>
</evidence>
<evidence type="ECO:0000256" key="1">
    <source>
        <dbReference type="ARBA" id="ARBA00004141"/>
    </source>
</evidence>
<name>A0ABT3HGU0_9HYPH</name>
<comment type="subcellular location">
    <subcellularLocation>
        <location evidence="5">Cell membrane</location>
        <topology evidence="5">Multi-pass membrane protein</topology>
    </subcellularLocation>
    <subcellularLocation>
        <location evidence="1">Membrane</location>
        <topology evidence="1">Multi-pass membrane protein</topology>
    </subcellularLocation>
</comment>
<dbReference type="Pfam" id="PF01925">
    <property type="entry name" value="TauE"/>
    <property type="match status" value="1"/>
</dbReference>
<reference evidence="7" key="1">
    <citation type="submission" date="2023-07" db="EMBL/GenBank/DDBJ databases">
        <title>Genome sequencing of Purple Non-Sulfur Bacteria from various extreme environments.</title>
        <authorList>
            <person name="Mayer M."/>
        </authorList>
    </citation>
    <scope>NUCLEOTIDE SEQUENCE [LARGE SCALE GENOMIC DNA]</scope>
    <source>
        <strain evidence="7">DSM 17935</strain>
    </source>
</reference>
<keyword evidence="2 5" id="KW-0812">Transmembrane</keyword>
<dbReference type="EMBL" id="JAOQNS010000013">
    <property type="protein sequence ID" value="MCW2309625.1"/>
    <property type="molecule type" value="Genomic_DNA"/>
</dbReference>
<protein>
    <recommendedName>
        <fullName evidence="5">Probable membrane transporter protein</fullName>
    </recommendedName>
</protein>
<evidence type="ECO:0000313" key="6">
    <source>
        <dbReference type="EMBL" id="MCW2309625.1"/>
    </source>
</evidence>
<dbReference type="RefSeq" id="WP_264603196.1">
    <property type="nucleotide sequence ID" value="NZ_JAOQNS010000013.1"/>
</dbReference>
<proteinExistence type="inferred from homology"/>
<feature type="transmembrane region" description="Helical" evidence="5">
    <location>
        <begin position="252"/>
        <end position="270"/>
    </location>
</feature>
<feature type="transmembrane region" description="Helical" evidence="5">
    <location>
        <begin position="152"/>
        <end position="178"/>
    </location>
</feature>
<keyword evidence="5" id="KW-1003">Cell membrane</keyword>
<evidence type="ECO:0000256" key="2">
    <source>
        <dbReference type="ARBA" id="ARBA00022692"/>
    </source>
</evidence>
<evidence type="ECO:0000256" key="4">
    <source>
        <dbReference type="ARBA" id="ARBA00023136"/>
    </source>
</evidence>
<comment type="similarity">
    <text evidence="5">Belongs to the 4-toluene sulfonate uptake permease (TSUP) (TC 2.A.102) family.</text>
</comment>
<evidence type="ECO:0000256" key="5">
    <source>
        <dbReference type="RuleBase" id="RU363041"/>
    </source>
</evidence>
<keyword evidence="4 5" id="KW-0472">Membrane</keyword>
<dbReference type="PANTHER" id="PTHR43483">
    <property type="entry name" value="MEMBRANE TRANSPORTER PROTEIN HI_0806-RELATED"/>
    <property type="match status" value="1"/>
</dbReference>
<dbReference type="PANTHER" id="PTHR43483:SF3">
    <property type="entry name" value="MEMBRANE TRANSPORTER PROTEIN HI_0806-RELATED"/>
    <property type="match status" value="1"/>
</dbReference>
<sequence length="279" mass="28471">MQEFLADYGIWIAAMVFAGVVGGFAAGLLGVGGGIVIVPVLYFVLGGVGVDDAVRMKIAVATSLSTIVLTSLSSARSHYKRGAVDFSLLKSWGLPIFIGVVCGTAIGGRVDGLVLTSVFAVIALLVAVNMVVRADNSALTEDFPNVGVKSAVGVFVGLFSAMMGIGGGTLSVPILTAFGFDIRKAVGTAAAIGFIIAIPGTIGYAAAGWGEANLPAGSIGYVNLIALVALVPLTMLIAPLGAKVAHAIPRRMLSYAFATFLGVTAIRMFVDIYGQIWAG</sequence>